<sequence>MNSSPLARTQRRTARAAALVTGIALAALALTTGTASATTPAGPPPAVVDDVTRLICTELEGVLGQLPPHSPPVQVCKLVNGWD</sequence>
<dbReference type="Proteomes" id="UP000192445">
    <property type="component" value="Chromosome"/>
</dbReference>
<reference evidence="2 3" key="1">
    <citation type="submission" date="2017-03" db="EMBL/GenBank/DDBJ databases">
        <title>Complete Genome Sequence of a natural compounds producer, Streptomyces violaceus S21.</title>
        <authorList>
            <person name="Zhong C."/>
            <person name="Zhao Z."/>
            <person name="Fu J."/>
            <person name="Zong G."/>
            <person name="Qin R."/>
            <person name="Cao G."/>
        </authorList>
    </citation>
    <scope>NUCLEOTIDE SEQUENCE [LARGE SCALE GENOMIC DNA]</scope>
    <source>
        <strain evidence="2 3">S21</strain>
    </source>
</reference>
<dbReference type="GeneID" id="63980441"/>
<dbReference type="STRING" id="1935.B1H20_12810"/>
<protein>
    <submittedName>
        <fullName evidence="2">Uncharacterized protein</fullName>
    </submittedName>
</protein>
<feature type="signal peptide" evidence="1">
    <location>
        <begin position="1"/>
        <end position="37"/>
    </location>
</feature>
<evidence type="ECO:0000313" key="3">
    <source>
        <dbReference type="Proteomes" id="UP000192445"/>
    </source>
</evidence>
<dbReference type="AlphaFoldDB" id="A0A1V0UB29"/>
<dbReference type="RefSeq" id="WP_030115478.1">
    <property type="nucleotide sequence ID" value="NZ_CP020570.1"/>
</dbReference>
<keyword evidence="1" id="KW-0732">Signal</keyword>
<organism evidence="2 3">
    <name type="scientific">Streptomyces violaceoruber</name>
    <dbReference type="NCBI Taxonomy" id="1935"/>
    <lineage>
        <taxon>Bacteria</taxon>
        <taxon>Bacillati</taxon>
        <taxon>Actinomycetota</taxon>
        <taxon>Actinomycetes</taxon>
        <taxon>Kitasatosporales</taxon>
        <taxon>Streptomycetaceae</taxon>
        <taxon>Streptomyces</taxon>
        <taxon>Streptomyces violaceoruber group</taxon>
    </lineage>
</organism>
<accession>A0A1V0UB29</accession>
<gene>
    <name evidence="2" type="ORF">B1H20_12810</name>
</gene>
<name>A0A1V0UB29_STRVN</name>
<proteinExistence type="predicted"/>
<dbReference type="OrthoDB" id="4335676at2"/>
<evidence type="ECO:0000256" key="1">
    <source>
        <dbReference type="SAM" id="SignalP"/>
    </source>
</evidence>
<dbReference type="EMBL" id="CP020570">
    <property type="protein sequence ID" value="ARF62188.1"/>
    <property type="molecule type" value="Genomic_DNA"/>
</dbReference>
<feature type="chain" id="PRO_5010701011" evidence="1">
    <location>
        <begin position="38"/>
        <end position="83"/>
    </location>
</feature>
<evidence type="ECO:0000313" key="2">
    <source>
        <dbReference type="EMBL" id="ARF62188.1"/>
    </source>
</evidence>
<dbReference type="KEGG" id="svu:B1H20_12810"/>